<dbReference type="PROSITE" id="PS00329">
    <property type="entry name" value="HSP70_2"/>
    <property type="match status" value="1"/>
</dbReference>
<proteinExistence type="inferred from homology"/>
<evidence type="ECO:0000256" key="2">
    <source>
        <dbReference type="ARBA" id="ARBA00022741"/>
    </source>
</evidence>
<dbReference type="EMBL" id="VTCY01000005">
    <property type="protein sequence ID" value="KAB0452100.1"/>
    <property type="molecule type" value="Genomic_DNA"/>
</dbReference>
<dbReference type="InterPro" id="IPR018181">
    <property type="entry name" value="Heat_shock_70_CS"/>
</dbReference>
<accession>A0A643CLA8</accession>
<dbReference type="CDD" id="cd24029">
    <property type="entry name" value="ASKHA_NBD_HSP70_DnaK_HscA_HscC"/>
    <property type="match status" value="1"/>
</dbReference>
<gene>
    <name evidence="5" type="ORF">FY207_02320</name>
</gene>
<sequence length="602" mass="64658">MQLLDITEPETTKWDVAFGIDLGTTNSLIAVVGHDGGVKVFEDPAGRSLIPSIVEYTRDGVVKVGHDANPLRALRSTKRLMGKLAKDVHHSQFCGATVTDKNGSAALSIDQNKVVTPVEVAAEVLKRLVELVKSCTGQDVTHAVITVPAYFDEIARKATRDAARMAGIEVLRLLNEPTASALSYKVEQAGDAEVCVVYDFGGGTFDVSVLRLHNGVFQVLATGGDTNLGGDDIDQLLAELVVAKYESRKCERVCGDPYADGLVLDACNAKKALSGGSGGAFEFRICGDVFRCHITDAEFTEVVDKVVSKTVKILEQTISDAGIEPCDVSRVILVGGSSKIPRVKAALDSIFCGKVFDSVDPERAVAVGAALQAYYLSNPAATGRKVLVDVIPLSLSLEVMGGAVETIIPRNTPVPALVTQEFTTYTDGQTAIHIHVCQGEREMADANRSLARFDIGVPPLPAGEARVKVEFRVDMDGLLVVSVREKSTGLEKCVEVNQLEGITPADVERHVLSAVENFDEDMIARELSAERLECARIAELLEGALASERFSGIMLQEASDALSEARNAMSGSDAKKMRDVSRRIKTRFVDCVGQDALLHEEK</sequence>
<comment type="caution">
    <text evidence="5">The sequence shown here is derived from an EMBL/GenBank/DDBJ whole genome shotgun (WGS) entry which is preliminary data.</text>
</comment>
<dbReference type="GO" id="GO:0140662">
    <property type="term" value="F:ATP-dependent protein folding chaperone"/>
    <property type="evidence" value="ECO:0007669"/>
    <property type="project" value="InterPro"/>
</dbReference>
<dbReference type="Gene3D" id="2.60.34.10">
    <property type="entry name" value="Substrate Binding Domain Of DNAk, Chain A, domain 1"/>
    <property type="match status" value="1"/>
</dbReference>
<dbReference type="GO" id="GO:0005524">
    <property type="term" value="F:ATP binding"/>
    <property type="evidence" value="ECO:0007669"/>
    <property type="project" value="UniProtKB-KW"/>
</dbReference>
<evidence type="ECO:0000256" key="4">
    <source>
        <dbReference type="RuleBase" id="RU003322"/>
    </source>
</evidence>
<dbReference type="RefSeq" id="WP_010264618.1">
    <property type="nucleotide sequence ID" value="NZ_QLIV01000003.1"/>
</dbReference>
<dbReference type="Gene3D" id="3.90.640.10">
    <property type="entry name" value="Actin, Chain A, domain 4"/>
    <property type="match status" value="1"/>
</dbReference>
<evidence type="ECO:0000256" key="1">
    <source>
        <dbReference type="ARBA" id="ARBA00007381"/>
    </source>
</evidence>
<dbReference type="PANTHER" id="PTHR19375">
    <property type="entry name" value="HEAT SHOCK PROTEIN 70KDA"/>
    <property type="match status" value="1"/>
</dbReference>
<dbReference type="PROSITE" id="PS00297">
    <property type="entry name" value="HSP70_1"/>
    <property type="match status" value="1"/>
</dbReference>
<evidence type="ECO:0000313" key="5">
    <source>
        <dbReference type="EMBL" id="KAB0452100.1"/>
    </source>
</evidence>
<protein>
    <submittedName>
        <fullName evidence="5">Hsp70 family protein</fullName>
    </submittedName>
</protein>
<dbReference type="PROSITE" id="PS01036">
    <property type="entry name" value="HSP70_3"/>
    <property type="match status" value="1"/>
</dbReference>
<dbReference type="PRINTS" id="PR00301">
    <property type="entry name" value="HEATSHOCK70"/>
</dbReference>
<dbReference type="AlphaFoldDB" id="A0A643CLA8"/>
<comment type="similarity">
    <text evidence="1 4">Belongs to the heat shock protein 70 family.</text>
</comment>
<name>A0A643CLA8_ANAMA</name>
<reference evidence="5" key="1">
    <citation type="submission" date="2019-08" db="EMBL/GenBank/DDBJ databases">
        <authorList>
            <person name="Amaro Estrada I."/>
            <person name="Quiroz Castaneda R.E."/>
            <person name="Martinez Ocampo F."/>
            <person name="Rodriguez Camarillo S.D."/>
        </authorList>
    </citation>
    <scope>NUCLEOTIDE SEQUENCE</scope>
    <source>
        <strain evidence="5">MEX-30-184-02</strain>
    </source>
</reference>
<dbReference type="SUPFAM" id="SSF53067">
    <property type="entry name" value="Actin-like ATPase domain"/>
    <property type="match status" value="2"/>
</dbReference>
<dbReference type="SUPFAM" id="SSF100920">
    <property type="entry name" value="Heat shock protein 70kD (HSP70), peptide-binding domain"/>
    <property type="match status" value="1"/>
</dbReference>
<organism evidence="5">
    <name type="scientific">Anaplasma marginale</name>
    <dbReference type="NCBI Taxonomy" id="770"/>
    <lineage>
        <taxon>Bacteria</taxon>
        <taxon>Pseudomonadati</taxon>
        <taxon>Pseudomonadota</taxon>
        <taxon>Alphaproteobacteria</taxon>
        <taxon>Rickettsiales</taxon>
        <taxon>Anaplasmataceae</taxon>
        <taxon>Anaplasma</taxon>
    </lineage>
</organism>
<dbReference type="InterPro" id="IPR043129">
    <property type="entry name" value="ATPase_NBD"/>
</dbReference>
<dbReference type="Pfam" id="PF00012">
    <property type="entry name" value="HSP70"/>
    <property type="match status" value="1"/>
</dbReference>
<dbReference type="Gene3D" id="3.30.420.40">
    <property type="match status" value="2"/>
</dbReference>
<evidence type="ECO:0000256" key="3">
    <source>
        <dbReference type="ARBA" id="ARBA00022840"/>
    </source>
</evidence>
<dbReference type="InterPro" id="IPR013126">
    <property type="entry name" value="Hsp_70_fam"/>
</dbReference>
<dbReference type="InterPro" id="IPR029047">
    <property type="entry name" value="HSP70_peptide-bd_sf"/>
</dbReference>
<keyword evidence="3 4" id="KW-0067">ATP-binding</keyword>
<keyword evidence="2 4" id="KW-0547">Nucleotide-binding</keyword>